<evidence type="ECO:0000256" key="4">
    <source>
        <dbReference type="ARBA" id="ARBA00023163"/>
    </source>
</evidence>
<dbReference type="KEGG" id="orp:MOP44_15735"/>
<comment type="similarity">
    <text evidence="1">Belongs to the sigma-70 factor family. ECF subfamily.</text>
</comment>
<dbReference type="InterPro" id="IPR039425">
    <property type="entry name" value="RNA_pol_sigma-70-like"/>
</dbReference>
<feature type="domain" description="RNA polymerase sigma factor 70 region 4 type 2" evidence="7">
    <location>
        <begin position="149"/>
        <end position="198"/>
    </location>
</feature>
<evidence type="ECO:0000256" key="1">
    <source>
        <dbReference type="ARBA" id="ARBA00010641"/>
    </source>
</evidence>
<keyword evidence="9" id="KW-1185">Reference proteome</keyword>
<dbReference type="GO" id="GO:0003677">
    <property type="term" value="F:DNA binding"/>
    <property type="evidence" value="ECO:0007669"/>
    <property type="project" value="InterPro"/>
</dbReference>
<keyword evidence="4" id="KW-0804">Transcription</keyword>
<proteinExistence type="inferred from homology"/>
<organism evidence="8 9">
    <name type="scientific">Occallatibacter riparius</name>
    <dbReference type="NCBI Taxonomy" id="1002689"/>
    <lineage>
        <taxon>Bacteria</taxon>
        <taxon>Pseudomonadati</taxon>
        <taxon>Acidobacteriota</taxon>
        <taxon>Terriglobia</taxon>
        <taxon>Terriglobales</taxon>
        <taxon>Acidobacteriaceae</taxon>
        <taxon>Occallatibacter</taxon>
    </lineage>
</organism>
<dbReference type="InterPro" id="IPR013325">
    <property type="entry name" value="RNA_pol_sigma_r2"/>
</dbReference>
<keyword evidence="3" id="KW-0731">Sigma factor</keyword>
<dbReference type="Proteomes" id="UP001059380">
    <property type="component" value="Chromosome"/>
</dbReference>
<dbReference type="EMBL" id="CP093313">
    <property type="protein sequence ID" value="UWZ82022.1"/>
    <property type="molecule type" value="Genomic_DNA"/>
</dbReference>
<reference evidence="8" key="1">
    <citation type="submission" date="2021-04" db="EMBL/GenBank/DDBJ databases">
        <title>Phylogenetic analysis of Acidobacteriaceae.</title>
        <authorList>
            <person name="Qiu L."/>
            <person name="Zhang Q."/>
        </authorList>
    </citation>
    <scope>NUCLEOTIDE SEQUENCE</scope>
    <source>
        <strain evidence="8">DSM 25168</strain>
    </source>
</reference>
<dbReference type="Pfam" id="PF04542">
    <property type="entry name" value="Sigma70_r2"/>
    <property type="match status" value="1"/>
</dbReference>
<dbReference type="GO" id="GO:0016987">
    <property type="term" value="F:sigma factor activity"/>
    <property type="evidence" value="ECO:0007669"/>
    <property type="project" value="UniProtKB-KW"/>
</dbReference>
<dbReference type="InterPro" id="IPR014284">
    <property type="entry name" value="RNA_pol_sigma-70_dom"/>
</dbReference>
<evidence type="ECO:0000313" key="8">
    <source>
        <dbReference type="EMBL" id="UWZ82022.1"/>
    </source>
</evidence>
<evidence type="ECO:0000256" key="3">
    <source>
        <dbReference type="ARBA" id="ARBA00023082"/>
    </source>
</evidence>
<dbReference type="SUPFAM" id="SSF88659">
    <property type="entry name" value="Sigma3 and sigma4 domains of RNA polymerase sigma factors"/>
    <property type="match status" value="1"/>
</dbReference>
<dbReference type="AlphaFoldDB" id="A0A9J7BM85"/>
<evidence type="ECO:0000259" key="6">
    <source>
        <dbReference type="Pfam" id="PF04542"/>
    </source>
</evidence>
<dbReference type="PANTHER" id="PTHR43133">
    <property type="entry name" value="RNA POLYMERASE ECF-TYPE SIGMA FACTO"/>
    <property type="match status" value="1"/>
</dbReference>
<accession>A0A9J7BM85</accession>
<dbReference type="RefSeq" id="WP_260791054.1">
    <property type="nucleotide sequence ID" value="NZ_CP093313.1"/>
</dbReference>
<feature type="domain" description="RNA polymerase sigma-70 region 2" evidence="6">
    <location>
        <begin position="43"/>
        <end position="107"/>
    </location>
</feature>
<dbReference type="NCBIfam" id="TIGR02937">
    <property type="entry name" value="sigma70-ECF"/>
    <property type="match status" value="1"/>
</dbReference>
<feature type="compositionally biased region" description="Polar residues" evidence="5">
    <location>
        <begin position="213"/>
        <end position="228"/>
    </location>
</feature>
<dbReference type="Gene3D" id="1.10.1740.10">
    <property type="match status" value="1"/>
</dbReference>
<name>A0A9J7BM85_9BACT</name>
<dbReference type="Pfam" id="PF08281">
    <property type="entry name" value="Sigma70_r4_2"/>
    <property type="match status" value="1"/>
</dbReference>
<evidence type="ECO:0000313" key="9">
    <source>
        <dbReference type="Proteomes" id="UP001059380"/>
    </source>
</evidence>
<evidence type="ECO:0000256" key="5">
    <source>
        <dbReference type="SAM" id="MobiDB-lite"/>
    </source>
</evidence>
<dbReference type="PANTHER" id="PTHR43133:SF51">
    <property type="entry name" value="RNA POLYMERASE SIGMA FACTOR"/>
    <property type="match status" value="1"/>
</dbReference>
<dbReference type="InterPro" id="IPR013324">
    <property type="entry name" value="RNA_pol_sigma_r3/r4-like"/>
</dbReference>
<protein>
    <submittedName>
        <fullName evidence="8">Sigma-70 family RNA polymerase sigma factor</fullName>
    </submittedName>
</protein>
<evidence type="ECO:0000256" key="2">
    <source>
        <dbReference type="ARBA" id="ARBA00023015"/>
    </source>
</evidence>
<dbReference type="Gene3D" id="1.10.10.10">
    <property type="entry name" value="Winged helix-like DNA-binding domain superfamily/Winged helix DNA-binding domain"/>
    <property type="match status" value="1"/>
</dbReference>
<dbReference type="InterPro" id="IPR013249">
    <property type="entry name" value="RNA_pol_sigma70_r4_t2"/>
</dbReference>
<sequence>MTPLHDPGCNCPPAFEHEDVNKDERPAEDLRGSHLALADLHTIYSRRLYRTVFAITRNSHDAEDALQDTFLRAHLALHTFQGRSDVYSWLTRIAINSALMILRRRRSRPEVLFDPEPDTTAEPVLIEIRDSAPDPEEAYVRRLRQIVLFRAIRSLSDHLRKPLQMRMESDSSIKEISRALKISEAAAKTRLHRARLKLSSSCRGFEGRFPNSRKGQQRTTSPRKGQTI</sequence>
<dbReference type="SUPFAM" id="SSF88946">
    <property type="entry name" value="Sigma2 domain of RNA polymerase sigma factors"/>
    <property type="match status" value="1"/>
</dbReference>
<dbReference type="GO" id="GO:0006352">
    <property type="term" value="P:DNA-templated transcription initiation"/>
    <property type="evidence" value="ECO:0007669"/>
    <property type="project" value="InterPro"/>
</dbReference>
<dbReference type="InterPro" id="IPR036388">
    <property type="entry name" value="WH-like_DNA-bd_sf"/>
</dbReference>
<evidence type="ECO:0000259" key="7">
    <source>
        <dbReference type="Pfam" id="PF08281"/>
    </source>
</evidence>
<feature type="region of interest" description="Disordered" evidence="5">
    <location>
        <begin position="205"/>
        <end position="228"/>
    </location>
</feature>
<keyword evidence="2" id="KW-0805">Transcription regulation</keyword>
<dbReference type="InterPro" id="IPR007627">
    <property type="entry name" value="RNA_pol_sigma70_r2"/>
</dbReference>
<dbReference type="CDD" id="cd06171">
    <property type="entry name" value="Sigma70_r4"/>
    <property type="match status" value="1"/>
</dbReference>
<gene>
    <name evidence="8" type="ORF">MOP44_15735</name>
</gene>